<protein>
    <recommendedName>
        <fullName evidence="5">Secreted protein</fullName>
    </recommendedName>
</protein>
<comment type="caution">
    <text evidence="3">The sequence shown here is derived from an EMBL/GenBank/DDBJ whole genome shotgun (WGS) entry which is preliminary data.</text>
</comment>
<dbReference type="Proteomes" id="UP001431783">
    <property type="component" value="Unassembled WGS sequence"/>
</dbReference>
<accession>A0AAW1V2N7</accession>
<gene>
    <name evidence="3" type="ORF">WA026_019921</name>
</gene>
<evidence type="ECO:0008006" key="5">
    <source>
        <dbReference type="Google" id="ProtNLM"/>
    </source>
</evidence>
<dbReference type="EMBL" id="JARQZJ010000104">
    <property type="protein sequence ID" value="KAK9887002.1"/>
    <property type="molecule type" value="Genomic_DNA"/>
</dbReference>
<evidence type="ECO:0000256" key="1">
    <source>
        <dbReference type="SAM" id="MobiDB-lite"/>
    </source>
</evidence>
<sequence length="127" mass="13354">MKELMQQINVMKLLLLTSASYWQSMFMSADQTHSHTGKYHGPELGPSLAQLCSTLGQACKPGLAQGAVTRTGPCLIARLGPTLVEVWSDNDGPGLIAKTGPGLVTRTGPGLVTRTGPGSVTRTAHIN</sequence>
<organism evidence="3 4">
    <name type="scientific">Henosepilachna vigintioctopunctata</name>
    <dbReference type="NCBI Taxonomy" id="420089"/>
    <lineage>
        <taxon>Eukaryota</taxon>
        <taxon>Metazoa</taxon>
        <taxon>Ecdysozoa</taxon>
        <taxon>Arthropoda</taxon>
        <taxon>Hexapoda</taxon>
        <taxon>Insecta</taxon>
        <taxon>Pterygota</taxon>
        <taxon>Neoptera</taxon>
        <taxon>Endopterygota</taxon>
        <taxon>Coleoptera</taxon>
        <taxon>Polyphaga</taxon>
        <taxon>Cucujiformia</taxon>
        <taxon>Coccinelloidea</taxon>
        <taxon>Coccinellidae</taxon>
        <taxon>Epilachninae</taxon>
        <taxon>Epilachnini</taxon>
        <taxon>Henosepilachna</taxon>
    </lineage>
</organism>
<name>A0AAW1V2N7_9CUCU</name>
<evidence type="ECO:0000256" key="2">
    <source>
        <dbReference type="SAM" id="SignalP"/>
    </source>
</evidence>
<keyword evidence="4" id="KW-1185">Reference proteome</keyword>
<feature type="chain" id="PRO_5043530996" description="Secreted protein" evidence="2">
    <location>
        <begin position="20"/>
        <end position="127"/>
    </location>
</feature>
<dbReference type="AlphaFoldDB" id="A0AAW1V2N7"/>
<keyword evidence="2" id="KW-0732">Signal</keyword>
<feature type="compositionally biased region" description="Polar residues" evidence="1">
    <location>
        <begin position="116"/>
        <end position="127"/>
    </location>
</feature>
<evidence type="ECO:0000313" key="4">
    <source>
        <dbReference type="Proteomes" id="UP001431783"/>
    </source>
</evidence>
<evidence type="ECO:0000313" key="3">
    <source>
        <dbReference type="EMBL" id="KAK9887002.1"/>
    </source>
</evidence>
<proteinExistence type="predicted"/>
<feature type="region of interest" description="Disordered" evidence="1">
    <location>
        <begin position="108"/>
        <end position="127"/>
    </location>
</feature>
<feature type="signal peptide" evidence="2">
    <location>
        <begin position="1"/>
        <end position="19"/>
    </location>
</feature>
<reference evidence="3 4" key="1">
    <citation type="submission" date="2023-03" db="EMBL/GenBank/DDBJ databases">
        <title>Genome insight into feeding habits of ladybird beetles.</title>
        <authorList>
            <person name="Li H.-S."/>
            <person name="Huang Y.-H."/>
            <person name="Pang H."/>
        </authorList>
    </citation>
    <scope>NUCLEOTIDE SEQUENCE [LARGE SCALE GENOMIC DNA]</scope>
    <source>
        <strain evidence="3">SYSU_2023b</strain>
        <tissue evidence="3">Whole body</tissue>
    </source>
</reference>